<dbReference type="EMBL" id="AC136226">
    <property type="protein sequence ID" value="AAT47097.1"/>
    <property type="molecule type" value="Genomic_DNA"/>
</dbReference>
<accession>Q6L4H6</accession>
<protein>
    <submittedName>
        <fullName evidence="2">Uncharacterized protein</fullName>
    </submittedName>
</protein>
<reference evidence="4" key="3">
    <citation type="journal article" date="2005" name="Nature">
        <title>The map-based sequence of the rice genome.</title>
        <authorList>
            <consortium name="International rice genome sequencing project (IRGSP)"/>
            <person name="Matsumoto T."/>
            <person name="Wu J."/>
            <person name="Kanamori H."/>
            <person name="Katayose Y."/>
            <person name="Fujisawa M."/>
            <person name="Namiki N."/>
            <person name="Mizuno H."/>
            <person name="Yamamoto K."/>
            <person name="Antonio B.A."/>
            <person name="Baba T."/>
            <person name="Sakata K."/>
            <person name="Nagamura Y."/>
            <person name="Aoki H."/>
            <person name="Arikawa K."/>
            <person name="Arita K."/>
            <person name="Bito T."/>
            <person name="Chiden Y."/>
            <person name="Fujitsuka N."/>
            <person name="Fukunaka R."/>
            <person name="Hamada M."/>
            <person name="Harada C."/>
            <person name="Hayashi A."/>
            <person name="Hijishita S."/>
            <person name="Honda M."/>
            <person name="Hosokawa S."/>
            <person name="Ichikawa Y."/>
            <person name="Idonuma A."/>
            <person name="Iijima M."/>
            <person name="Ikeda M."/>
            <person name="Ikeno M."/>
            <person name="Ito K."/>
            <person name="Ito S."/>
            <person name="Ito T."/>
            <person name="Ito Y."/>
            <person name="Ito Y."/>
            <person name="Iwabuchi A."/>
            <person name="Kamiya K."/>
            <person name="Karasawa W."/>
            <person name="Kurita K."/>
            <person name="Katagiri S."/>
            <person name="Kikuta A."/>
            <person name="Kobayashi H."/>
            <person name="Kobayashi N."/>
            <person name="Machita K."/>
            <person name="Maehara T."/>
            <person name="Masukawa M."/>
            <person name="Mizubayashi T."/>
            <person name="Mukai Y."/>
            <person name="Nagasaki H."/>
            <person name="Nagata Y."/>
            <person name="Naito S."/>
            <person name="Nakashima M."/>
            <person name="Nakama Y."/>
            <person name="Nakamichi Y."/>
            <person name="Nakamura M."/>
            <person name="Meguro A."/>
            <person name="Negishi M."/>
            <person name="Ohta I."/>
            <person name="Ohta T."/>
            <person name="Okamoto M."/>
            <person name="Ono N."/>
            <person name="Saji S."/>
            <person name="Sakaguchi M."/>
            <person name="Sakai K."/>
            <person name="Shibata M."/>
            <person name="Shimokawa T."/>
            <person name="Song J."/>
            <person name="Takazaki Y."/>
            <person name="Terasawa K."/>
            <person name="Tsugane M."/>
            <person name="Tsuji K."/>
            <person name="Ueda S."/>
            <person name="Waki K."/>
            <person name="Yamagata H."/>
            <person name="Yamamoto M."/>
            <person name="Yamamoto S."/>
            <person name="Yamane H."/>
            <person name="Yoshiki S."/>
            <person name="Yoshihara R."/>
            <person name="Yukawa K."/>
            <person name="Zhong H."/>
            <person name="Yano M."/>
            <person name="Yuan Q."/>
            <person name="Ouyang S."/>
            <person name="Liu J."/>
            <person name="Jones K.M."/>
            <person name="Gansberger K."/>
            <person name="Moffat K."/>
            <person name="Hill J."/>
            <person name="Bera J."/>
            <person name="Fadrosh D."/>
            <person name="Jin S."/>
            <person name="Johri S."/>
            <person name="Kim M."/>
            <person name="Overton L."/>
            <person name="Reardon M."/>
            <person name="Tsitrin T."/>
            <person name="Vuong H."/>
            <person name="Weaver B."/>
            <person name="Ciecko A."/>
            <person name="Tallon L."/>
            <person name="Jackson J."/>
            <person name="Pai G."/>
            <person name="Aken S.V."/>
            <person name="Utterback T."/>
            <person name="Reidmuller S."/>
            <person name="Feldblyum T."/>
            <person name="Hsiao J."/>
            <person name="Zismann V."/>
            <person name="Iobst S."/>
            <person name="de Vazeille A.R."/>
            <person name="Buell C.R."/>
            <person name="Ying K."/>
            <person name="Li Y."/>
            <person name="Lu T."/>
            <person name="Huang Y."/>
            <person name="Zhao Q."/>
            <person name="Feng Q."/>
            <person name="Zhang L."/>
            <person name="Zhu J."/>
            <person name="Weng Q."/>
            <person name="Mu J."/>
            <person name="Lu Y."/>
            <person name="Fan D."/>
            <person name="Liu Y."/>
            <person name="Guan J."/>
            <person name="Zhang Y."/>
            <person name="Yu S."/>
            <person name="Liu X."/>
            <person name="Zhang Y."/>
            <person name="Hong G."/>
            <person name="Han B."/>
            <person name="Choisne N."/>
            <person name="Demange N."/>
            <person name="Orjeda G."/>
            <person name="Samain S."/>
            <person name="Cattolico L."/>
            <person name="Pelletier E."/>
            <person name="Couloux A."/>
            <person name="Segurens B."/>
            <person name="Wincker P."/>
            <person name="D'Hont A."/>
            <person name="Scarpelli C."/>
            <person name="Weissenbach J."/>
            <person name="Salanoubat M."/>
            <person name="Quetier F."/>
            <person name="Yu Y."/>
            <person name="Kim H.R."/>
            <person name="Rambo T."/>
            <person name="Currie J."/>
            <person name="Collura K."/>
            <person name="Luo M."/>
            <person name="Yang T."/>
            <person name="Ammiraju J.S.S."/>
            <person name="Engler F."/>
            <person name="Soderlund C."/>
            <person name="Wing R.A."/>
            <person name="Palmer L.E."/>
            <person name="de la Bastide M."/>
            <person name="Spiegel L."/>
            <person name="Nascimento L."/>
            <person name="Zutavern T."/>
            <person name="O'Shaughnessy A."/>
            <person name="Dike S."/>
            <person name="Dedhia N."/>
            <person name="Preston R."/>
            <person name="Balija V."/>
            <person name="McCombie W.R."/>
            <person name="Chow T."/>
            <person name="Chen H."/>
            <person name="Chung M."/>
            <person name="Chen C."/>
            <person name="Shaw J."/>
            <person name="Wu H."/>
            <person name="Hsiao K."/>
            <person name="Chao Y."/>
            <person name="Chu M."/>
            <person name="Cheng C."/>
            <person name="Hour A."/>
            <person name="Lee P."/>
            <person name="Lin S."/>
            <person name="Lin Y."/>
            <person name="Liou J."/>
            <person name="Liu S."/>
            <person name="Hsing Y."/>
            <person name="Raghuvanshi S."/>
            <person name="Mohanty A."/>
            <person name="Bharti A.K."/>
            <person name="Gaur A."/>
            <person name="Gupta V."/>
            <person name="Kumar D."/>
            <person name="Ravi V."/>
            <person name="Vij S."/>
            <person name="Kapur A."/>
            <person name="Khurana P."/>
            <person name="Khurana P."/>
            <person name="Khurana J.P."/>
            <person name="Tyagi A.K."/>
            <person name="Gaikwad K."/>
            <person name="Singh A."/>
            <person name="Dalal V."/>
            <person name="Srivastava S."/>
            <person name="Dixit A."/>
            <person name="Pal A.K."/>
            <person name="Ghazi I.A."/>
            <person name="Yadav M."/>
            <person name="Pandit A."/>
            <person name="Bhargava A."/>
            <person name="Sureshbabu K."/>
            <person name="Batra K."/>
            <person name="Sharma T.R."/>
            <person name="Mohapatra T."/>
            <person name="Singh N.K."/>
            <person name="Messing J."/>
            <person name="Nelson A.B."/>
            <person name="Fuks G."/>
            <person name="Kavchok S."/>
            <person name="Keizer G."/>
            <person name="Linton E."/>
            <person name="Llaca V."/>
            <person name="Song R."/>
            <person name="Tanyolac B."/>
            <person name="Young S."/>
            <person name="Ho-Il K."/>
            <person name="Hahn J.H."/>
            <person name="Sangsakoo G."/>
            <person name="Vanavichit A."/>
            <person name="de Mattos Luiz.A.T."/>
            <person name="Zimmer P.D."/>
            <person name="Malone G."/>
            <person name="Dellagostin O."/>
            <person name="de Oliveira A.C."/>
            <person name="Bevan M."/>
            <person name="Bancroft I."/>
            <person name="Minx P."/>
            <person name="Cordum H."/>
            <person name="Wilson R."/>
            <person name="Cheng Z."/>
            <person name="Jin W."/>
            <person name="Jiang J."/>
            <person name="Leong S.A."/>
            <person name="Iwama H."/>
            <person name="Gojobori T."/>
            <person name="Itoh T."/>
            <person name="Niimura Y."/>
            <person name="Fujii Y."/>
            <person name="Habara T."/>
            <person name="Sakai H."/>
            <person name="Sato Y."/>
            <person name="Wilson G."/>
            <person name="Kumar K."/>
            <person name="McCouch S."/>
            <person name="Juretic N."/>
            <person name="Hoen D."/>
            <person name="Wright S."/>
            <person name="Bruskiewich R."/>
            <person name="Bureau T."/>
            <person name="Miyao A."/>
            <person name="Hirochika H."/>
            <person name="Nishikawa T."/>
            <person name="Kadowaki K."/>
            <person name="Sugiura M."/>
            <person name="Burr B."/>
            <person name="Sasaki T."/>
        </authorList>
    </citation>
    <scope>NUCLEOTIDE SEQUENCE [LARGE SCALE GENOMIC DNA]</scope>
    <source>
        <strain evidence="4">cv. Nipponbare</strain>
    </source>
</reference>
<organism evidence="2 4">
    <name type="scientific">Oryza sativa subsp. japonica</name>
    <name type="common">Rice</name>
    <dbReference type="NCBI Taxonomy" id="39947"/>
    <lineage>
        <taxon>Eukaryota</taxon>
        <taxon>Viridiplantae</taxon>
        <taxon>Streptophyta</taxon>
        <taxon>Embryophyta</taxon>
        <taxon>Tracheophyta</taxon>
        <taxon>Spermatophyta</taxon>
        <taxon>Magnoliopsida</taxon>
        <taxon>Liliopsida</taxon>
        <taxon>Poales</taxon>
        <taxon>Poaceae</taxon>
        <taxon>BOP clade</taxon>
        <taxon>Oryzoideae</taxon>
        <taxon>Oryzeae</taxon>
        <taxon>Oryzinae</taxon>
        <taxon>Oryza</taxon>
        <taxon>Oryza sativa</taxon>
    </lineage>
</organism>
<evidence type="ECO:0000313" key="3">
    <source>
        <dbReference type="EMBL" id="AAT47097.1"/>
    </source>
</evidence>
<reference evidence="4" key="4">
    <citation type="journal article" date="2008" name="Nucleic Acids Res.">
        <title>The rice annotation project database (RAP-DB): 2008 update.</title>
        <authorList>
            <consortium name="The rice annotation project (RAP)"/>
        </authorList>
    </citation>
    <scope>GENOME REANNOTATION</scope>
    <source>
        <strain evidence="4">cv. Nipponbare</strain>
    </source>
</reference>
<reference evidence="3" key="2">
    <citation type="submission" date="2004-06" db="EMBL/GenBank/DDBJ databases">
        <title>Oryza sativa BAC OSJNBb0067H15 genomic sequence.</title>
        <authorList>
            <person name="Chow T.-Y."/>
            <person name="Hsing Y.-I.C."/>
            <person name="Chen C.-S."/>
            <person name="Chen H.-H."/>
            <person name="Liu S.-M."/>
            <person name="Chao Y.-T."/>
            <person name="Chang S.-J."/>
            <person name="Chen H.-C."/>
            <person name="Chen S.-K."/>
            <person name="Chen T.-R."/>
            <person name="Chen Y.-L."/>
            <person name="Cheng C.-H."/>
            <person name="Chung C.-I."/>
            <person name="Han S.-Y."/>
            <person name="Hsiao S.-H."/>
            <person name="Hsiung J.-N."/>
            <person name="Hsu C.-H."/>
            <person name="Huang J.-J."/>
            <person name="Kau P.-I."/>
            <person name="Lee M.-C."/>
            <person name="Leu H.-L."/>
            <person name="Li Y.-F."/>
            <person name="Lin S.-J."/>
            <person name="Lin Y.-C."/>
            <person name="Wu S.-W."/>
            <person name="Yu C.-Y."/>
            <person name="Yu S.-W."/>
            <person name="Wu H.-P."/>
            <person name="Shaw J.-F."/>
        </authorList>
    </citation>
    <scope>NUCLEOTIDE SEQUENCE</scope>
</reference>
<evidence type="ECO:0000313" key="2">
    <source>
        <dbReference type="EMBL" id="AAT44241.1"/>
    </source>
</evidence>
<reference evidence="2" key="1">
    <citation type="submission" date="2004-06" db="EMBL/GenBank/DDBJ databases">
        <title>Oryza sativa BAC OSJNBa0074P11 genomic sequence.</title>
        <authorList>
            <person name="Chow T.-Y."/>
            <person name="Hsing Y.-I.C."/>
            <person name="Chen C.-S."/>
            <person name="Chen H.-H."/>
            <person name="Liu S.-M."/>
            <person name="Chao Y.-T."/>
            <person name="Chang S.-J."/>
            <person name="Chen H.-C."/>
            <person name="Chen S.-K."/>
            <person name="Chen T.-R."/>
            <person name="Chen Y.-L."/>
            <person name="Cheng C.-H."/>
            <person name="Chung C.-I."/>
            <person name="Han S.-Y."/>
            <person name="Hsiao S.-H."/>
            <person name="Hsiung J.-N."/>
            <person name="Hsu C.-H."/>
            <person name="Huang J.-J."/>
            <person name="Kau P.-I."/>
            <person name="Lee M.-C."/>
            <person name="Leu H.-L."/>
            <person name="Li Y.-F."/>
            <person name="Lin S.-J."/>
            <person name="Lin Y.-C."/>
            <person name="Wu S.-W."/>
            <person name="Yu C.-Y."/>
            <person name="Yu S.-W."/>
            <person name="Wu H.-P."/>
            <person name="Shaw J.-F."/>
        </authorList>
    </citation>
    <scope>NUCLEOTIDE SEQUENCE</scope>
</reference>
<name>Q6L4H6_ORYSJ</name>
<feature type="region of interest" description="Disordered" evidence="1">
    <location>
        <begin position="26"/>
        <end position="45"/>
    </location>
</feature>
<sequence>MYDGLLLTPPCTTMLLLACRLAKRSQRRSSGGAPTALLPAHCRRTPPVQPMSKPIALKVLQHTNKKTYGSTRKPSCRRDSGASSLCHSQDHLHILGTMAHGRAIHRAIVIAETLGALRPKQLT</sequence>
<proteinExistence type="predicted"/>
<dbReference type="AlphaFoldDB" id="Q6L4H6"/>
<gene>
    <name evidence="2" type="ORF">OSJNBa0074P11.17</name>
    <name evidence="3" type="ORF">OSJNBb0067H15.4</name>
</gene>
<dbReference type="EMBL" id="AC135914">
    <property type="protein sequence ID" value="AAT44241.1"/>
    <property type="molecule type" value="Genomic_DNA"/>
</dbReference>
<evidence type="ECO:0000256" key="1">
    <source>
        <dbReference type="SAM" id="MobiDB-lite"/>
    </source>
</evidence>
<evidence type="ECO:0000313" key="4">
    <source>
        <dbReference type="Proteomes" id="UP000000763"/>
    </source>
</evidence>
<dbReference type="Proteomes" id="UP000000763">
    <property type="component" value="Chromosome 5"/>
</dbReference>